<sequence>MRKTHLSILTIALAFGTLALSSSALAQPVSDMDRAAARDLFRRGVELQNNGKFEGALDHFTRANAVVNAPTNMLRIAECHAALGHLVEAVEMYRALQRYPLPPNPPPVFVQAVEQGREEMKTVEPRVPELKIDVAPPQVPTLTVTIDEQPLNAALVGVSRPINPGVHKIAASAPGYTRAEQTVEIKERERKPVTLTLISTGGVIYGPAGAGGSSPYVTISGQPGAAGATPDKPPVYTTEERAKAVDLRSRTSIFLGPRLGAAFASGNYVVSGTSVAMGDIASTGVAFGGEAGIRFARLFYFSVVLEAAKYGDKSEGGIKNSASSFLAGGKFGIITNPDGFAFLGDIGVGYRSFSVEQTAAGVKRNTDANSAEFLVGIGMHFKAGNVLRLVPRIDLGVGSFGSTGTSVSGSKLNDNESHALWMLGLGGYFDINLDKRADAAKSAAAMPPPPSLP</sequence>
<evidence type="ECO:0000313" key="2">
    <source>
        <dbReference type="EMBL" id="WXB17449.1"/>
    </source>
</evidence>
<evidence type="ECO:0000256" key="1">
    <source>
        <dbReference type="SAM" id="SignalP"/>
    </source>
</evidence>
<feature type="chain" id="PRO_5045742204" description="PEGA domain-containing protein" evidence="1">
    <location>
        <begin position="27"/>
        <end position="453"/>
    </location>
</feature>
<feature type="signal peptide" evidence="1">
    <location>
        <begin position="1"/>
        <end position="26"/>
    </location>
</feature>
<name>A0ABZ2M2K6_9BACT</name>
<evidence type="ECO:0000313" key="3">
    <source>
        <dbReference type="Proteomes" id="UP001370348"/>
    </source>
</evidence>
<dbReference type="RefSeq" id="WP_394827082.1">
    <property type="nucleotide sequence ID" value="NZ_CP089984.1"/>
</dbReference>
<keyword evidence="1" id="KW-0732">Signal</keyword>
<accession>A0ABZ2M2K6</accession>
<dbReference type="Gene3D" id="1.25.40.10">
    <property type="entry name" value="Tetratricopeptide repeat domain"/>
    <property type="match status" value="1"/>
</dbReference>
<dbReference type="EMBL" id="CP089984">
    <property type="protein sequence ID" value="WXB17449.1"/>
    <property type="molecule type" value="Genomic_DNA"/>
</dbReference>
<dbReference type="SUPFAM" id="SSF48452">
    <property type="entry name" value="TPR-like"/>
    <property type="match status" value="1"/>
</dbReference>
<dbReference type="Proteomes" id="UP001370348">
    <property type="component" value="Chromosome"/>
</dbReference>
<protein>
    <recommendedName>
        <fullName evidence="4">PEGA domain-containing protein</fullName>
    </recommendedName>
</protein>
<proteinExistence type="predicted"/>
<reference evidence="2 3" key="1">
    <citation type="submission" date="2021-12" db="EMBL/GenBank/DDBJ databases">
        <title>Discovery of the Pendulisporaceae a myxobacterial family with distinct sporulation behavior and unique specialized metabolism.</title>
        <authorList>
            <person name="Garcia R."/>
            <person name="Popoff A."/>
            <person name="Bader C.D."/>
            <person name="Loehr J."/>
            <person name="Walesch S."/>
            <person name="Walt C."/>
            <person name="Boldt J."/>
            <person name="Bunk B."/>
            <person name="Haeckl F.J.F.P.J."/>
            <person name="Gunesch A.P."/>
            <person name="Birkelbach J."/>
            <person name="Nuebel U."/>
            <person name="Pietschmann T."/>
            <person name="Bach T."/>
            <person name="Mueller R."/>
        </authorList>
    </citation>
    <scope>NUCLEOTIDE SEQUENCE [LARGE SCALE GENOMIC DNA]</scope>
    <source>
        <strain evidence="2 3">MSr11954</strain>
    </source>
</reference>
<dbReference type="InterPro" id="IPR011990">
    <property type="entry name" value="TPR-like_helical_dom_sf"/>
</dbReference>
<evidence type="ECO:0008006" key="4">
    <source>
        <dbReference type="Google" id="ProtNLM"/>
    </source>
</evidence>
<gene>
    <name evidence="2" type="ORF">LZC94_09230</name>
</gene>
<keyword evidence="3" id="KW-1185">Reference proteome</keyword>
<organism evidence="2 3">
    <name type="scientific">Pendulispora albinea</name>
    <dbReference type="NCBI Taxonomy" id="2741071"/>
    <lineage>
        <taxon>Bacteria</taxon>
        <taxon>Pseudomonadati</taxon>
        <taxon>Myxococcota</taxon>
        <taxon>Myxococcia</taxon>
        <taxon>Myxococcales</taxon>
        <taxon>Sorangiineae</taxon>
        <taxon>Pendulisporaceae</taxon>
        <taxon>Pendulispora</taxon>
    </lineage>
</organism>